<protein>
    <submittedName>
        <fullName evidence="1">AbrB/MazE/SpoVT family DNA-binding domain-containing protein</fullName>
    </submittedName>
</protein>
<name>A0ABW7FQG7_9BURK</name>
<proteinExistence type="predicted"/>
<evidence type="ECO:0000313" key="1">
    <source>
        <dbReference type="EMBL" id="MFG6443552.1"/>
    </source>
</evidence>
<keyword evidence="2" id="KW-1185">Reference proteome</keyword>
<organism evidence="1 2">
    <name type="scientific">Pelomonas margarita</name>
    <dbReference type="NCBI Taxonomy" id="3299031"/>
    <lineage>
        <taxon>Bacteria</taxon>
        <taxon>Pseudomonadati</taxon>
        <taxon>Pseudomonadota</taxon>
        <taxon>Betaproteobacteria</taxon>
        <taxon>Burkholderiales</taxon>
        <taxon>Sphaerotilaceae</taxon>
        <taxon>Roseateles</taxon>
    </lineage>
</organism>
<evidence type="ECO:0000313" key="2">
    <source>
        <dbReference type="Proteomes" id="UP001606301"/>
    </source>
</evidence>
<dbReference type="GO" id="GO:0003677">
    <property type="term" value="F:DNA binding"/>
    <property type="evidence" value="ECO:0007669"/>
    <property type="project" value="UniProtKB-KW"/>
</dbReference>
<dbReference type="RefSeq" id="WP_394402320.1">
    <property type="nucleotide sequence ID" value="NZ_JBIGHW010000031.1"/>
</dbReference>
<gene>
    <name evidence="1" type="ORF">ACG0Z3_22925</name>
</gene>
<accession>A0ABW7FQG7</accession>
<dbReference type="InterPro" id="IPR037914">
    <property type="entry name" value="SpoVT-AbrB_sf"/>
</dbReference>
<dbReference type="SUPFAM" id="SSF89447">
    <property type="entry name" value="AbrB/MazE/MraZ-like"/>
    <property type="match status" value="1"/>
</dbReference>
<reference evidence="1 2" key="1">
    <citation type="submission" date="2024-08" db="EMBL/GenBank/DDBJ databases">
        <authorList>
            <person name="Lu H."/>
        </authorList>
    </citation>
    <scope>NUCLEOTIDE SEQUENCE [LARGE SCALE GENOMIC DNA]</scope>
    <source>
        <strain evidence="1 2">LKC17W</strain>
    </source>
</reference>
<dbReference type="EMBL" id="JBIGHW010000031">
    <property type="protein sequence ID" value="MFG6443552.1"/>
    <property type="molecule type" value="Genomic_DNA"/>
</dbReference>
<keyword evidence="1" id="KW-0238">DNA-binding</keyword>
<sequence length="83" mass="8632">MTVATVGAGGVVIMPTAVLDALQMQEGDRIEFVLLGDGDCLLVLVNRSVTELRGMFGKPSKRVSIDGMNRAVARPGSGGEAQT</sequence>
<dbReference type="Proteomes" id="UP001606301">
    <property type="component" value="Unassembled WGS sequence"/>
</dbReference>
<comment type="caution">
    <text evidence="1">The sequence shown here is derived from an EMBL/GenBank/DDBJ whole genome shotgun (WGS) entry which is preliminary data.</text>
</comment>